<name>A0A381R131_9ZZZZ</name>
<dbReference type="InterPro" id="IPR036789">
    <property type="entry name" value="Ribosomal_uL6-like_a/b-dom_sf"/>
</dbReference>
<dbReference type="PROSITE" id="PS00525">
    <property type="entry name" value="RIBOSOMAL_L6_1"/>
    <property type="match status" value="1"/>
</dbReference>
<evidence type="ECO:0000256" key="2">
    <source>
        <dbReference type="ARBA" id="ARBA00022730"/>
    </source>
</evidence>
<dbReference type="GO" id="GO:0019843">
    <property type="term" value="F:rRNA binding"/>
    <property type="evidence" value="ECO:0007669"/>
    <property type="project" value="UniProtKB-KW"/>
</dbReference>
<dbReference type="HAMAP" id="MF_01365_B">
    <property type="entry name" value="Ribosomal_uL6_B"/>
    <property type="match status" value="1"/>
</dbReference>
<dbReference type="GO" id="GO:0003735">
    <property type="term" value="F:structural constituent of ribosome"/>
    <property type="evidence" value="ECO:0007669"/>
    <property type="project" value="InterPro"/>
</dbReference>
<organism evidence="7">
    <name type="scientific">marine metagenome</name>
    <dbReference type="NCBI Taxonomy" id="408172"/>
    <lineage>
        <taxon>unclassified sequences</taxon>
        <taxon>metagenomes</taxon>
        <taxon>ecological metagenomes</taxon>
    </lineage>
</organism>
<dbReference type="AlphaFoldDB" id="A0A381R131"/>
<dbReference type="EMBL" id="UINC01001634">
    <property type="protein sequence ID" value="SUZ85402.1"/>
    <property type="molecule type" value="Genomic_DNA"/>
</dbReference>
<comment type="similarity">
    <text evidence="1">Belongs to the universal ribosomal protein uL6 family.</text>
</comment>
<evidence type="ECO:0000259" key="6">
    <source>
        <dbReference type="Pfam" id="PF00347"/>
    </source>
</evidence>
<evidence type="ECO:0000256" key="5">
    <source>
        <dbReference type="ARBA" id="ARBA00023274"/>
    </source>
</evidence>
<sequence>MSRIGKMPISLPKGVETTEVEGTLSVKGPKGSLTMEVHPDMKIAIEDDELRVERPSDQKEHRALHGLTRSLIQNMVTGVTHGFTKTLEIIGVGYRADPKASGITLKLGFSHSIDYIPDNGITLECPNQTTIVVQGIDKQKVGQTAAEIRSFRPPEPYKGKGIRYQGEHVRRKAGKTAGAGV</sequence>
<evidence type="ECO:0000256" key="4">
    <source>
        <dbReference type="ARBA" id="ARBA00022980"/>
    </source>
</evidence>
<evidence type="ECO:0000256" key="1">
    <source>
        <dbReference type="ARBA" id="ARBA00009356"/>
    </source>
</evidence>
<evidence type="ECO:0000256" key="3">
    <source>
        <dbReference type="ARBA" id="ARBA00022884"/>
    </source>
</evidence>
<keyword evidence="3" id="KW-0694">RNA-binding</keyword>
<gene>
    <name evidence="7" type="ORF">METZ01_LOCUS38256</name>
</gene>
<dbReference type="PIRSF" id="PIRSF002162">
    <property type="entry name" value="Ribosomal_L6"/>
    <property type="match status" value="1"/>
</dbReference>
<dbReference type="FunFam" id="3.90.930.12:FF:000001">
    <property type="entry name" value="50S ribosomal protein L6"/>
    <property type="match status" value="1"/>
</dbReference>
<proteinExistence type="inferred from homology"/>
<keyword evidence="5" id="KW-0687">Ribonucleoprotein</keyword>
<keyword evidence="4" id="KW-0689">Ribosomal protein</keyword>
<reference evidence="7" key="1">
    <citation type="submission" date="2018-05" db="EMBL/GenBank/DDBJ databases">
        <authorList>
            <person name="Lanie J.A."/>
            <person name="Ng W.-L."/>
            <person name="Kazmierczak K.M."/>
            <person name="Andrzejewski T.M."/>
            <person name="Davidsen T.M."/>
            <person name="Wayne K.J."/>
            <person name="Tettelin H."/>
            <person name="Glass J.I."/>
            <person name="Rusch D."/>
            <person name="Podicherti R."/>
            <person name="Tsui H.-C.T."/>
            <person name="Winkler M.E."/>
        </authorList>
    </citation>
    <scope>NUCLEOTIDE SEQUENCE</scope>
</reference>
<dbReference type="FunFam" id="3.90.930.12:FF:000002">
    <property type="entry name" value="50S ribosomal protein L6"/>
    <property type="match status" value="1"/>
</dbReference>
<keyword evidence="2" id="KW-0699">rRNA-binding</keyword>
<feature type="domain" description="Large ribosomal subunit protein uL6 alpha-beta" evidence="6">
    <location>
        <begin position="90"/>
        <end position="164"/>
    </location>
</feature>
<evidence type="ECO:0000313" key="7">
    <source>
        <dbReference type="EMBL" id="SUZ85402.1"/>
    </source>
</evidence>
<dbReference type="PANTHER" id="PTHR11655:SF14">
    <property type="entry name" value="LARGE RIBOSOMAL SUBUNIT PROTEIN UL6M"/>
    <property type="match status" value="1"/>
</dbReference>
<dbReference type="Gene3D" id="3.90.930.12">
    <property type="entry name" value="Ribosomal protein L6, alpha-beta domain"/>
    <property type="match status" value="2"/>
</dbReference>
<dbReference type="InterPro" id="IPR002358">
    <property type="entry name" value="Ribosomal_uL6_CS"/>
</dbReference>
<dbReference type="PANTHER" id="PTHR11655">
    <property type="entry name" value="60S/50S RIBOSOMAL PROTEIN L6/L9"/>
    <property type="match status" value="1"/>
</dbReference>
<dbReference type="Pfam" id="PF00347">
    <property type="entry name" value="Ribosomal_L6"/>
    <property type="match status" value="2"/>
</dbReference>
<dbReference type="GO" id="GO:0002181">
    <property type="term" value="P:cytoplasmic translation"/>
    <property type="evidence" value="ECO:0007669"/>
    <property type="project" value="TreeGrafter"/>
</dbReference>
<dbReference type="InterPro" id="IPR020040">
    <property type="entry name" value="Ribosomal_uL6_a/b-dom"/>
</dbReference>
<dbReference type="InterPro" id="IPR000702">
    <property type="entry name" value="Ribosomal_uL6-like"/>
</dbReference>
<protein>
    <recommendedName>
        <fullName evidence="6">Large ribosomal subunit protein uL6 alpha-beta domain-containing protein</fullName>
    </recommendedName>
</protein>
<feature type="domain" description="Large ribosomal subunit protein uL6 alpha-beta" evidence="6">
    <location>
        <begin position="12"/>
        <end position="82"/>
    </location>
</feature>
<accession>A0A381R131</accession>
<dbReference type="NCBIfam" id="TIGR03654">
    <property type="entry name" value="L6_bact"/>
    <property type="match status" value="1"/>
</dbReference>
<dbReference type="PRINTS" id="PR00059">
    <property type="entry name" value="RIBOSOMALL6"/>
</dbReference>
<dbReference type="GO" id="GO:0022625">
    <property type="term" value="C:cytosolic large ribosomal subunit"/>
    <property type="evidence" value="ECO:0007669"/>
    <property type="project" value="TreeGrafter"/>
</dbReference>
<dbReference type="SUPFAM" id="SSF56053">
    <property type="entry name" value="Ribosomal protein L6"/>
    <property type="match status" value="2"/>
</dbReference>
<dbReference type="InterPro" id="IPR019906">
    <property type="entry name" value="Ribosomal_uL6_bac-type"/>
</dbReference>